<dbReference type="AlphaFoldDB" id="A0A8H6J1D8"/>
<dbReference type="GO" id="GO:0010181">
    <property type="term" value="F:FMN binding"/>
    <property type="evidence" value="ECO:0007669"/>
    <property type="project" value="InterPro"/>
</dbReference>
<feature type="domain" description="NADH:flavin oxidoreductase/NADH oxidase N-terminal" evidence="5">
    <location>
        <begin position="8"/>
        <end position="360"/>
    </location>
</feature>
<name>A0A8H6J1D8_9PEZI</name>
<evidence type="ECO:0000259" key="5">
    <source>
        <dbReference type="Pfam" id="PF00724"/>
    </source>
</evidence>
<dbReference type="OrthoDB" id="1663137at2759"/>
<dbReference type="Proteomes" id="UP000639643">
    <property type="component" value="Unassembled WGS sequence"/>
</dbReference>
<dbReference type="InterPro" id="IPR001155">
    <property type="entry name" value="OxRdtase_FMN_N"/>
</dbReference>
<gene>
    <name evidence="6" type="ORF">CMUS01_14873</name>
</gene>
<dbReference type="SUPFAM" id="SSF51395">
    <property type="entry name" value="FMN-linked oxidoreductases"/>
    <property type="match status" value="1"/>
</dbReference>
<evidence type="ECO:0000256" key="4">
    <source>
        <dbReference type="ARBA" id="ARBA00023002"/>
    </source>
</evidence>
<dbReference type="GO" id="GO:0016491">
    <property type="term" value="F:oxidoreductase activity"/>
    <property type="evidence" value="ECO:0007669"/>
    <property type="project" value="UniProtKB-KW"/>
</dbReference>
<keyword evidence="3" id="KW-0288">FMN</keyword>
<reference evidence="6" key="1">
    <citation type="journal article" date="2020" name="Phytopathology">
        <title>Genome Sequence Resources of Colletotrichum truncatum, C. plurivorum, C. musicola, and C. sojae: Four Species Pathogenic to Soybean (Glycine max).</title>
        <authorList>
            <person name="Rogerio F."/>
            <person name="Boufleur T.R."/>
            <person name="Ciampi-Guillardi M."/>
            <person name="Sukno S.A."/>
            <person name="Thon M.R."/>
            <person name="Massola Junior N.S."/>
            <person name="Baroncelli R."/>
        </authorList>
    </citation>
    <scope>NUCLEOTIDE SEQUENCE</scope>
    <source>
        <strain evidence="6">LFN0074</strain>
    </source>
</reference>
<dbReference type="Pfam" id="PF00724">
    <property type="entry name" value="Oxidored_FMN"/>
    <property type="match status" value="1"/>
</dbReference>
<evidence type="ECO:0000313" key="6">
    <source>
        <dbReference type="EMBL" id="KAF6804353.1"/>
    </source>
</evidence>
<protein>
    <submittedName>
        <fullName evidence="6">Fmn binding protein</fullName>
    </submittedName>
</protein>
<dbReference type="InterPro" id="IPR051799">
    <property type="entry name" value="NADH_flavin_oxidoreductase"/>
</dbReference>
<comment type="caution">
    <text evidence="6">The sequence shown here is derived from an EMBL/GenBank/DDBJ whole genome shotgun (WGS) entry which is preliminary data.</text>
</comment>
<comment type="similarity">
    <text evidence="1">Belongs to the NADH:flavin oxidoreductase/NADH oxidase family.</text>
</comment>
<organism evidence="6 7">
    <name type="scientific">Colletotrichum musicola</name>
    <dbReference type="NCBI Taxonomy" id="2175873"/>
    <lineage>
        <taxon>Eukaryota</taxon>
        <taxon>Fungi</taxon>
        <taxon>Dikarya</taxon>
        <taxon>Ascomycota</taxon>
        <taxon>Pezizomycotina</taxon>
        <taxon>Sordariomycetes</taxon>
        <taxon>Hypocreomycetidae</taxon>
        <taxon>Glomerellales</taxon>
        <taxon>Glomerellaceae</taxon>
        <taxon>Colletotrichum</taxon>
        <taxon>Colletotrichum orchidearum species complex</taxon>
    </lineage>
</organism>
<evidence type="ECO:0000256" key="1">
    <source>
        <dbReference type="ARBA" id="ARBA00005979"/>
    </source>
</evidence>
<dbReference type="CDD" id="cd04733">
    <property type="entry name" value="OYE_like_2_FMN"/>
    <property type="match status" value="1"/>
</dbReference>
<evidence type="ECO:0000313" key="7">
    <source>
        <dbReference type="Proteomes" id="UP000639643"/>
    </source>
</evidence>
<accession>A0A8H6J1D8</accession>
<dbReference type="PANTHER" id="PTHR43656">
    <property type="entry name" value="BINDING OXIDOREDUCTASE, PUTATIVE (AFU_ORTHOLOGUE AFUA_2G08260)-RELATED"/>
    <property type="match status" value="1"/>
</dbReference>
<keyword evidence="7" id="KW-1185">Reference proteome</keyword>
<keyword evidence="2" id="KW-0285">Flavoprotein</keyword>
<evidence type="ECO:0000256" key="2">
    <source>
        <dbReference type="ARBA" id="ARBA00022630"/>
    </source>
</evidence>
<dbReference type="PANTHER" id="PTHR43656:SF2">
    <property type="entry name" value="BINDING OXIDOREDUCTASE, PUTATIVE (AFU_ORTHOLOGUE AFUA_2G08260)-RELATED"/>
    <property type="match status" value="1"/>
</dbReference>
<dbReference type="Gene3D" id="3.20.20.70">
    <property type="entry name" value="Aldolase class I"/>
    <property type="match status" value="1"/>
</dbReference>
<proteinExistence type="inferred from homology"/>
<keyword evidence="4" id="KW-0560">Oxidoreductase</keyword>
<dbReference type="EMBL" id="WIGM01001140">
    <property type="protein sequence ID" value="KAF6804353.1"/>
    <property type="molecule type" value="Genomic_DNA"/>
</dbReference>
<evidence type="ECO:0000256" key="3">
    <source>
        <dbReference type="ARBA" id="ARBA00022643"/>
    </source>
</evidence>
<dbReference type="InterPro" id="IPR013785">
    <property type="entry name" value="Aldolase_TIM"/>
</dbReference>
<sequence length="417" mass="45037">MSHTAIAKPLTLKCGLTVPNRLTKAAMAENWADKDSLPVDKQIYDAYGAWADGGWGLVLTGNVAVDVRHLGQPHDVAYNEDIPYDRMLAAWKSWAAACNRNGTKTIVQVNHPGRQSPLGAGRRGFFDKALAPSAVPLRLGDGLIPRLLNSLLFGTPREMTVGEIEDVVRRFAATAKLASDAGFAGIELHAAHGYLLAQFMSEKINRRTDAYGGSYAARAKIVVDIVRAVRAVVPKEFCVGIKFNSVDHQSEAELAGCIEQLKLITEAGVDFLEVSGGSYEDPKMALGVDDEKKSDRTLAREAFFLEFARAIRQDFPEIPLMVTGGFRTRQGMEAALAGGGCDLIGLARPAVLNPLLPKTVILADDVKDEDAKLYTRKIEAPWIAKVLGMKAIGAGAESAWYGGQIRNMAEVAKSKSS</sequence>